<dbReference type="InterPro" id="IPR021838">
    <property type="entry name" value="DUF3431"/>
</dbReference>
<gene>
    <name evidence="2" type="ORF">AJ78_08075</name>
</gene>
<protein>
    <submittedName>
        <fullName evidence="2">Uncharacterized protein</fullName>
    </submittedName>
</protein>
<evidence type="ECO:0000256" key="1">
    <source>
        <dbReference type="SAM" id="MobiDB-lite"/>
    </source>
</evidence>
<comment type="caution">
    <text evidence="2">The sequence shown here is derived from an EMBL/GenBank/DDBJ whole genome shotgun (WGS) entry which is preliminary data.</text>
</comment>
<sequence>MAVFPAYRPASPRLMRPPPAMSGMTLVACIVIFFLFCSFANHCFSSFLDSVSYDSSWRDREIVVASMSTDNTSWLNENLPEWKKKVYVVDDPKARLTVPKNKGREAMVYLTYIIDNYHNLPKFMVFIHSQRYQWHSDDPLYDSVPPIENLQLPFLSKVGYANLRCVWLIGCPAEIRPFTDIARQDVHAGVHFKSSFEELFPGSPVPKKVGVPCCAQFAATRDQVHKRPKEEYEHYRNWLLNTSLSDEMSGRIFEYSWHMIFGRNSVHCPSARECYCKQFGFCNLSCTGPGSCDGRYTMPPYSTLPKGWPDIGWDGKPRSPSDPLPAREPPKQLLLQGQRQQNQRQRMLE</sequence>
<keyword evidence="3" id="KW-1185">Reference proteome</keyword>
<reference evidence="2 3" key="1">
    <citation type="submission" date="2015-07" db="EMBL/GenBank/DDBJ databases">
        <title>Emmonsia species relationships and genome sequence.</title>
        <authorList>
            <consortium name="The Broad Institute Genomics Platform"/>
            <person name="Cuomo C.A."/>
            <person name="Munoz J.F."/>
            <person name="Imamovic A."/>
            <person name="Priest M.E."/>
            <person name="Young S."/>
            <person name="Clay O.K."/>
            <person name="McEwen J.G."/>
        </authorList>
    </citation>
    <scope>NUCLEOTIDE SEQUENCE [LARGE SCALE GENOMIC DNA]</scope>
    <source>
        <strain evidence="2 3">UAMH 9510</strain>
    </source>
</reference>
<dbReference type="AlphaFoldDB" id="A0A1J9PT81"/>
<evidence type="ECO:0000313" key="3">
    <source>
        <dbReference type="Proteomes" id="UP000182235"/>
    </source>
</evidence>
<feature type="compositionally biased region" description="Low complexity" evidence="1">
    <location>
        <begin position="332"/>
        <end position="349"/>
    </location>
</feature>
<feature type="region of interest" description="Disordered" evidence="1">
    <location>
        <begin position="308"/>
        <end position="349"/>
    </location>
</feature>
<dbReference type="VEuPathDB" id="FungiDB:AJ78_08075"/>
<dbReference type="Proteomes" id="UP000182235">
    <property type="component" value="Unassembled WGS sequence"/>
</dbReference>
<name>A0A1J9PT81_9EURO</name>
<dbReference type="PANTHER" id="PTHR37490:SF3">
    <property type="entry name" value="DUF3431 DOMAIN CONTAINING PROTEIN"/>
    <property type="match status" value="1"/>
</dbReference>
<dbReference type="Pfam" id="PF11913">
    <property type="entry name" value="DUF3431"/>
    <property type="match status" value="1"/>
</dbReference>
<evidence type="ECO:0000313" key="2">
    <source>
        <dbReference type="EMBL" id="OJD11075.1"/>
    </source>
</evidence>
<dbReference type="PANTHER" id="PTHR37490">
    <property type="entry name" value="EXPRESSED PROTEIN"/>
    <property type="match status" value="1"/>
</dbReference>
<accession>A0A1J9PT81</accession>
<proteinExistence type="predicted"/>
<organism evidence="2 3">
    <name type="scientific">Emergomyces pasteurianus Ep9510</name>
    <dbReference type="NCBI Taxonomy" id="1447872"/>
    <lineage>
        <taxon>Eukaryota</taxon>
        <taxon>Fungi</taxon>
        <taxon>Dikarya</taxon>
        <taxon>Ascomycota</taxon>
        <taxon>Pezizomycotina</taxon>
        <taxon>Eurotiomycetes</taxon>
        <taxon>Eurotiomycetidae</taxon>
        <taxon>Onygenales</taxon>
        <taxon>Ajellomycetaceae</taxon>
        <taxon>Emergomyces</taxon>
    </lineage>
</organism>
<dbReference type="EMBL" id="LGRN01000618">
    <property type="protein sequence ID" value="OJD11075.1"/>
    <property type="molecule type" value="Genomic_DNA"/>
</dbReference>
<dbReference type="OrthoDB" id="426718at2759"/>